<dbReference type="EMBL" id="BPLR01012391">
    <property type="protein sequence ID" value="GIY53690.1"/>
    <property type="molecule type" value="Genomic_DNA"/>
</dbReference>
<protein>
    <submittedName>
        <fullName evidence="1">Uncharacterized protein</fullName>
    </submittedName>
</protein>
<gene>
    <name evidence="1" type="ORF">CEXT_792471</name>
</gene>
<comment type="caution">
    <text evidence="1">The sequence shown here is derived from an EMBL/GenBank/DDBJ whole genome shotgun (WGS) entry which is preliminary data.</text>
</comment>
<name>A0AAV4U7L8_CAEEX</name>
<dbReference type="AlphaFoldDB" id="A0AAV4U7L8"/>
<evidence type="ECO:0000313" key="2">
    <source>
        <dbReference type="Proteomes" id="UP001054945"/>
    </source>
</evidence>
<accession>A0AAV4U7L8</accession>
<organism evidence="1 2">
    <name type="scientific">Caerostris extrusa</name>
    <name type="common">Bark spider</name>
    <name type="synonym">Caerostris bankana</name>
    <dbReference type="NCBI Taxonomy" id="172846"/>
    <lineage>
        <taxon>Eukaryota</taxon>
        <taxon>Metazoa</taxon>
        <taxon>Ecdysozoa</taxon>
        <taxon>Arthropoda</taxon>
        <taxon>Chelicerata</taxon>
        <taxon>Arachnida</taxon>
        <taxon>Araneae</taxon>
        <taxon>Araneomorphae</taxon>
        <taxon>Entelegynae</taxon>
        <taxon>Araneoidea</taxon>
        <taxon>Araneidae</taxon>
        <taxon>Caerostris</taxon>
    </lineage>
</organism>
<evidence type="ECO:0000313" key="1">
    <source>
        <dbReference type="EMBL" id="GIY53690.1"/>
    </source>
</evidence>
<keyword evidence="2" id="KW-1185">Reference proteome</keyword>
<reference evidence="1 2" key="1">
    <citation type="submission" date="2021-06" db="EMBL/GenBank/DDBJ databases">
        <title>Caerostris extrusa draft genome.</title>
        <authorList>
            <person name="Kono N."/>
            <person name="Arakawa K."/>
        </authorList>
    </citation>
    <scope>NUCLEOTIDE SEQUENCE [LARGE SCALE GENOMIC DNA]</scope>
</reference>
<dbReference type="Proteomes" id="UP001054945">
    <property type="component" value="Unassembled WGS sequence"/>
</dbReference>
<proteinExistence type="predicted"/>
<sequence>MFFSRNVDKAHSQLSLKLQHPKLFGDHPNVSRRKRLNPGYRISFLIPKSESRRLDGQLLECRTQKPSFAQRDFLVSPKSKSRKFKNIFNFTWFQLLLVNDITSGIVGSITLVRSKEKSEITKIQTIAFVGIKLFGNKWQYFCLGF</sequence>